<feature type="region of interest" description="Disordered" evidence="1">
    <location>
        <begin position="747"/>
        <end position="788"/>
    </location>
</feature>
<name>A0A4R6V5Z8_9PSEU</name>
<comment type="caution">
    <text evidence="2">The sequence shown here is derived from an EMBL/GenBank/DDBJ whole genome shotgun (WGS) entry which is preliminary data.</text>
</comment>
<protein>
    <submittedName>
        <fullName evidence="2">Uncharacterized protein</fullName>
    </submittedName>
</protein>
<reference evidence="2 3" key="1">
    <citation type="submission" date="2019-03" db="EMBL/GenBank/DDBJ databases">
        <title>Genomic Encyclopedia of Type Strains, Phase IV (KMG-IV): sequencing the most valuable type-strain genomes for metagenomic binning, comparative biology and taxonomic classification.</title>
        <authorList>
            <person name="Goeker M."/>
        </authorList>
    </citation>
    <scope>NUCLEOTIDE SEQUENCE [LARGE SCALE GENOMIC DNA]</scope>
    <source>
        <strain evidence="2 3">DSM 45775</strain>
    </source>
</reference>
<dbReference type="AlphaFoldDB" id="A0A4R6V5Z8"/>
<gene>
    <name evidence="2" type="ORF">EV188_1061</name>
</gene>
<organism evidence="2 3">
    <name type="scientific">Actinomycetospora succinea</name>
    <dbReference type="NCBI Taxonomy" id="663603"/>
    <lineage>
        <taxon>Bacteria</taxon>
        <taxon>Bacillati</taxon>
        <taxon>Actinomycetota</taxon>
        <taxon>Actinomycetes</taxon>
        <taxon>Pseudonocardiales</taxon>
        <taxon>Pseudonocardiaceae</taxon>
        <taxon>Actinomycetospora</taxon>
    </lineage>
</organism>
<keyword evidence="3" id="KW-1185">Reference proteome</keyword>
<accession>A0A4R6V5Z8</accession>
<feature type="compositionally biased region" description="Polar residues" evidence="1">
    <location>
        <begin position="210"/>
        <end position="223"/>
    </location>
</feature>
<feature type="region of interest" description="Disordered" evidence="1">
    <location>
        <begin position="121"/>
        <end position="148"/>
    </location>
</feature>
<evidence type="ECO:0000313" key="3">
    <source>
        <dbReference type="Proteomes" id="UP000295705"/>
    </source>
</evidence>
<proteinExistence type="predicted"/>
<dbReference type="EMBL" id="SNYO01000006">
    <property type="protein sequence ID" value="TDQ53857.1"/>
    <property type="molecule type" value="Genomic_DNA"/>
</dbReference>
<feature type="compositionally biased region" description="Acidic residues" evidence="1">
    <location>
        <begin position="764"/>
        <end position="780"/>
    </location>
</feature>
<evidence type="ECO:0000256" key="1">
    <source>
        <dbReference type="SAM" id="MobiDB-lite"/>
    </source>
</evidence>
<feature type="region of interest" description="Disordered" evidence="1">
    <location>
        <begin position="209"/>
        <end position="229"/>
    </location>
</feature>
<sequence length="788" mass="84287">MSARPHGPGGQVASEIELRLEDGGDSDERVFVVAVEGDRIIQAVSPQLEGEIVRVPVPDSWSADSKLIAGNSHRIGCAFELGQSPTSASIRLEPLANYTNYSDIRILNRAVDVLRERPRAHTYPGRQSTEDVPTAEGHVAGRPGDKIPVNEVGYRHTARYLTLDAAGATGLSPIDWGKGRLIEFEITFEPIGWALDDWIDTLALSPGEETATSESLFSSSADQTAEDRNTLLDERSQVRSDGATTDEVMSLMSNTIGTSRGVQIGLKPAARSGPTIALDPVSSLVQAVTGAVQLGFSSAEATADSQTSGSLRTALQSSLRQATGQLRSSQASRSAKTVTGLSDTRRLRIFRNPSTGRALNLAVFSVSRQWLVTTAVARERTVVLAPIRDRDRPFSELDVFVHRDTLSGILLDPLLSDDLESVASSFGHTPPSEPPLDVVAKYLSGTIYFGAEASGLGSTVRLRPVFEDGPSGDPALLRVFEQTDSGTSRWFQIEVDRPLRQFRGVELVYDNPGIAVAGPAKVSRLRVEVVAASDERFLLMDIVDLELPRNEERFIGNNFRVPLTTSIRRSFDSAVVRILTHLNHNRHFYRLALDLQQDAVSRYIDVHARVPGWVERPSDMNPVGVAGAHLAFFTADDGITPAADYDRAFISTPSGSTFVELMQGQVGLPVDNQAASSLPAKDGSLGWPEPYLPAAPAALASSIGSLNGASHETGGQPTAVSSKLSEKVDSLALASKIAEVLAQALASAGDAAGKKEEESAGAVENEESGEGPDGADAEEGAEGRKENE</sequence>
<evidence type="ECO:0000313" key="2">
    <source>
        <dbReference type="EMBL" id="TDQ53857.1"/>
    </source>
</evidence>
<dbReference type="Proteomes" id="UP000295705">
    <property type="component" value="Unassembled WGS sequence"/>
</dbReference>